<dbReference type="SUPFAM" id="SSF56672">
    <property type="entry name" value="DNA/RNA polymerases"/>
    <property type="match status" value="1"/>
</dbReference>
<accession>A0A9Q3K6Z4</accession>
<dbReference type="PANTHER" id="PTHR37984">
    <property type="entry name" value="PROTEIN CBG26694"/>
    <property type="match status" value="1"/>
</dbReference>
<keyword evidence="5" id="KW-0378">Hydrolase</keyword>
<dbReference type="AlphaFoldDB" id="A0A9Q3K6Z4"/>
<dbReference type="CDD" id="cd01647">
    <property type="entry name" value="RT_LTR"/>
    <property type="match status" value="1"/>
</dbReference>
<proteinExistence type="predicted"/>
<evidence type="ECO:0000259" key="7">
    <source>
        <dbReference type="Pfam" id="PF17917"/>
    </source>
</evidence>
<evidence type="ECO:0000256" key="4">
    <source>
        <dbReference type="ARBA" id="ARBA00022759"/>
    </source>
</evidence>
<evidence type="ECO:0000313" key="9">
    <source>
        <dbReference type="Proteomes" id="UP000765509"/>
    </source>
</evidence>
<evidence type="ECO:0000256" key="2">
    <source>
        <dbReference type="ARBA" id="ARBA00022695"/>
    </source>
</evidence>
<dbReference type="Gene3D" id="3.30.70.270">
    <property type="match status" value="2"/>
</dbReference>
<keyword evidence="9" id="KW-1185">Reference proteome</keyword>
<keyword evidence="4" id="KW-0255">Endonuclease</keyword>
<evidence type="ECO:0000256" key="6">
    <source>
        <dbReference type="ARBA" id="ARBA00022918"/>
    </source>
</evidence>
<dbReference type="EMBL" id="AVOT02097458">
    <property type="protein sequence ID" value="MBW0576000.1"/>
    <property type="molecule type" value="Genomic_DNA"/>
</dbReference>
<dbReference type="Pfam" id="PF17917">
    <property type="entry name" value="RT_RNaseH"/>
    <property type="match status" value="1"/>
</dbReference>
<comment type="caution">
    <text evidence="8">The sequence shown here is derived from an EMBL/GenBank/DDBJ whole genome shotgun (WGS) entry which is preliminary data.</text>
</comment>
<dbReference type="InterPro" id="IPR043128">
    <property type="entry name" value="Rev_trsase/Diguanyl_cyclase"/>
</dbReference>
<dbReference type="GO" id="GO:0016787">
    <property type="term" value="F:hydrolase activity"/>
    <property type="evidence" value="ECO:0007669"/>
    <property type="project" value="UniProtKB-KW"/>
</dbReference>
<sequence length="497" mass="56027">GLITYWSSGIIPSTSNDFATVVNSVALVCKLKTPSLPPSVYIPSIIPSQSLLPLRDEVFKEIKDFGEDFSISSLHLFQGDMHLPPLSFHASLEEQWDEEEEPEEIETVLKVVPPAYQKYLDVFSKVKAEKIPPHRACDHHIELEGLLPPVGVIYSLSKNESETLWAYISENVEKGFIRQSSSSTGAPVLFVEIKDGGLCLCVDYHKLNAVTRKNRYPVPPMNNFLPSLAVLLNDTFSDLLDILVVVYLDDIMVFSSSQEEHVKHVASVLQKLRDNTLFSKASRLFQKISALTSLLKKDSPLIFNEEALSQFQILKEAFTTAPILSHFNPSLPTIVETDASDYALGPVLSQVNDSGKYPIAFDSRKLLPAELNYEIHDKELLGIVWALKLCRAFLLSLSDSFEFLTDHSSLQYFMSSKVLTRRQARWAEFLPEFLFSITYRPGRLATLPGALSHRDHVYPERGWTSSERILKTLIKLSSKMKLKSQDSSQSKLKFSQI</sequence>
<evidence type="ECO:0000256" key="1">
    <source>
        <dbReference type="ARBA" id="ARBA00022679"/>
    </source>
</evidence>
<organism evidence="8 9">
    <name type="scientific">Austropuccinia psidii MF-1</name>
    <dbReference type="NCBI Taxonomy" id="1389203"/>
    <lineage>
        <taxon>Eukaryota</taxon>
        <taxon>Fungi</taxon>
        <taxon>Dikarya</taxon>
        <taxon>Basidiomycota</taxon>
        <taxon>Pucciniomycotina</taxon>
        <taxon>Pucciniomycetes</taxon>
        <taxon>Pucciniales</taxon>
        <taxon>Sphaerophragmiaceae</taxon>
        <taxon>Austropuccinia</taxon>
    </lineage>
</organism>
<evidence type="ECO:0000313" key="8">
    <source>
        <dbReference type="EMBL" id="MBW0576000.1"/>
    </source>
</evidence>
<keyword evidence="2" id="KW-0548">Nucleotidyltransferase</keyword>
<reference evidence="8" key="1">
    <citation type="submission" date="2021-03" db="EMBL/GenBank/DDBJ databases">
        <title>Draft genome sequence of rust myrtle Austropuccinia psidii MF-1, a brazilian biotype.</title>
        <authorList>
            <person name="Quecine M.C."/>
            <person name="Pachon D.M.R."/>
            <person name="Bonatelli M.L."/>
            <person name="Correr F.H."/>
            <person name="Franceschini L.M."/>
            <person name="Leite T.F."/>
            <person name="Margarido G.R.A."/>
            <person name="Almeida C.A."/>
            <person name="Ferrarezi J.A."/>
            <person name="Labate C.A."/>
        </authorList>
    </citation>
    <scope>NUCLEOTIDE SEQUENCE</scope>
    <source>
        <strain evidence="8">MF-1</strain>
    </source>
</reference>
<dbReference type="GO" id="GO:0004519">
    <property type="term" value="F:endonuclease activity"/>
    <property type="evidence" value="ECO:0007669"/>
    <property type="project" value="UniProtKB-KW"/>
</dbReference>
<evidence type="ECO:0000256" key="5">
    <source>
        <dbReference type="ARBA" id="ARBA00022801"/>
    </source>
</evidence>
<gene>
    <name evidence="8" type="ORF">O181_115715</name>
</gene>
<dbReference type="Proteomes" id="UP000765509">
    <property type="component" value="Unassembled WGS sequence"/>
</dbReference>
<feature type="domain" description="Reverse transcriptase RNase H-like" evidence="7">
    <location>
        <begin position="328"/>
        <end position="433"/>
    </location>
</feature>
<dbReference type="CDD" id="cd09274">
    <property type="entry name" value="RNase_HI_RT_Ty3"/>
    <property type="match status" value="1"/>
</dbReference>
<name>A0A9Q3K6Z4_9BASI</name>
<dbReference type="Gene3D" id="3.10.10.10">
    <property type="entry name" value="HIV Type 1 Reverse Transcriptase, subunit A, domain 1"/>
    <property type="match status" value="1"/>
</dbReference>
<protein>
    <recommendedName>
        <fullName evidence="7">Reverse transcriptase RNase H-like domain-containing protein</fullName>
    </recommendedName>
</protein>
<dbReference type="PANTHER" id="PTHR37984:SF5">
    <property type="entry name" value="PROTEIN NYNRIN-LIKE"/>
    <property type="match status" value="1"/>
</dbReference>
<keyword evidence="6" id="KW-0695">RNA-directed DNA polymerase</keyword>
<dbReference type="InterPro" id="IPR043502">
    <property type="entry name" value="DNA/RNA_pol_sf"/>
</dbReference>
<dbReference type="OrthoDB" id="3250101at2759"/>
<keyword evidence="3" id="KW-0540">Nuclease</keyword>
<dbReference type="InterPro" id="IPR041373">
    <property type="entry name" value="RT_RNaseH"/>
</dbReference>
<evidence type="ECO:0000256" key="3">
    <source>
        <dbReference type="ARBA" id="ARBA00022722"/>
    </source>
</evidence>
<keyword evidence="1" id="KW-0808">Transferase</keyword>
<dbReference type="GO" id="GO:0003964">
    <property type="term" value="F:RNA-directed DNA polymerase activity"/>
    <property type="evidence" value="ECO:0007669"/>
    <property type="project" value="UniProtKB-KW"/>
</dbReference>
<feature type="non-terminal residue" evidence="8">
    <location>
        <position position="1"/>
    </location>
</feature>
<dbReference type="InterPro" id="IPR050951">
    <property type="entry name" value="Retrovirus_Pol_polyprotein"/>
</dbReference>